<reference evidence="2 3" key="1">
    <citation type="submission" date="2024-02" db="EMBL/GenBank/DDBJ databases">
        <authorList>
            <person name="Vignale AGUSTIN F."/>
            <person name="Sosa J E."/>
            <person name="Modenutti C."/>
        </authorList>
    </citation>
    <scope>NUCLEOTIDE SEQUENCE [LARGE SCALE GENOMIC DNA]</scope>
</reference>
<organism evidence="2 3">
    <name type="scientific">Ilex paraguariensis</name>
    <name type="common">yerba mate</name>
    <dbReference type="NCBI Taxonomy" id="185542"/>
    <lineage>
        <taxon>Eukaryota</taxon>
        <taxon>Viridiplantae</taxon>
        <taxon>Streptophyta</taxon>
        <taxon>Embryophyta</taxon>
        <taxon>Tracheophyta</taxon>
        <taxon>Spermatophyta</taxon>
        <taxon>Magnoliopsida</taxon>
        <taxon>eudicotyledons</taxon>
        <taxon>Gunneridae</taxon>
        <taxon>Pentapetalae</taxon>
        <taxon>asterids</taxon>
        <taxon>campanulids</taxon>
        <taxon>Aquifoliales</taxon>
        <taxon>Aquifoliaceae</taxon>
        <taxon>Ilex</taxon>
    </lineage>
</organism>
<gene>
    <name evidence="2" type="ORF">ILEXP_LOCUS6830</name>
</gene>
<evidence type="ECO:0000313" key="2">
    <source>
        <dbReference type="EMBL" id="CAK9139439.1"/>
    </source>
</evidence>
<feature type="transmembrane region" description="Helical" evidence="1">
    <location>
        <begin position="12"/>
        <end position="31"/>
    </location>
</feature>
<dbReference type="AlphaFoldDB" id="A0ABC8R379"/>
<keyword evidence="1" id="KW-0472">Membrane</keyword>
<keyword evidence="3" id="KW-1185">Reference proteome</keyword>
<keyword evidence="1" id="KW-1133">Transmembrane helix</keyword>
<evidence type="ECO:0000313" key="3">
    <source>
        <dbReference type="Proteomes" id="UP001642360"/>
    </source>
</evidence>
<comment type="caution">
    <text evidence="2">The sequence shown here is derived from an EMBL/GenBank/DDBJ whole genome shotgun (WGS) entry which is preliminary data.</text>
</comment>
<keyword evidence="1" id="KW-0812">Transmembrane</keyword>
<evidence type="ECO:0000256" key="1">
    <source>
        <dbReference type="SAM" id="Phobius"/>
    </source>
</evidence>
<name>A0ABC8R379_9AQUA</name>
<dbReference type="EMBL" id="CAUOFW020000961">
    <property type="protein sequence ID" value="CAK9139439.1"/>
    <property type="molecule type" value="Genomic_DNA"/>
</dbReference>
<protein>
    <submittedName>
        <fullName evidence="2">Uncharacterized protein</fullName>
    </submittedName>
</protein>
<sequence>MKGTRNPSRDIPLGLLGQSMITIIYCFMALAQSMKLKYTEIDPNIAYSALKFSVWGEVGKVPGCSRCSQGMITMVFVGALGQAQYALILHEPTGFHHGLLHPPKERNPFECHAQLPFPMLCIAFFSRLDELTSLLSVNTLFSS</sequence>
<proteinExistence type="predicted"/>
<dbReference type="Proteomes" id="UP001642360">
    <property type="component" value="Unassembled WGS sequence"/>
</dbReference>
<accession>A0ABC8R379</accession>